<dbReference type="RefSeq" id="WP_015513520.1">
    <property type="nucleotide sequence ID" value="NZ_JAJCNA010000021.1"/>
</dbReference>
<dbReference type="OrthoDB" id="9921580at2"/>
<dbReference type="Pfam" id="PF06949">
    <property type="entry name" value="DUF1292"/>
    <property type="match status" value="1"/>
</dbReference>
<keyword evidence="4" id="KW-1185">Reference proteome</keyword>
<comment type="caution">
    <text evidence="1">The sequence shown here is derived from an EMBL/GenBank/DDBJ whole genome shotgun (WGS) entry which is preliminary data.</text>
</comment>
<dbReference type="AlphaFoldDB" id="A0A3E2TSV1"/>
<organism evidence="1 3">
    <name type="scientific">Coprococcus catus</name>
    <dbReference type="NCBI Taxonomy" id="116085"/>
    <lineage>
        <taxon>Bacteria</taxon>
        <taxon>Bacillati</taxon>
        <taxon>Bacillota</taxon>
        <taxon>Clostridia</taxon>
        <taxon>Lachnospirales</taxon>
        <taxon>Lachnospiraceae</taxon>
        <taxon>Coprococcus</taxon>
    </lineage>
</organism>
<evidence type="ECO:0000313" key="2">
    <source>
        <dbReference type="EMBL" id="RGC44282.1"/>
    </source>
</evidence>
<proteinExistence type="predicted"/>
<reference evidence="3 4" key="1">
    <citation type="submission" date="2018-08" db="EMBL/GenBank/DDBJ databases">
        <title>A genome reference for cultivated species of the human gut microbiota.</title>
        <authorList>
            <person name="Zou Y."/>
            <person name="Xue W."/>
            <person name="Luo G."/>
        </authorList>
    </citation>
    <scope>NUCLEOTIDE SEQUENCE [LARGE SCALE GENOMIC DNA]</scope>
    <source>
        <strain evidence="1 3">AF45-17</strain>
        <strain evidence="2 4">AM28-39</strain>
    </source>
</reference>
<dbReference type="Proteomes" id="UP000260773">
    <property type="component" value="Unassembled WGS sequence"/>
</dbReference>
<evidence type="ECO:0000313" key="4">
    <source>
        <dbReference type="Proteomes" id="UP000261231"/>
    </source>
</evidence>
<protein>
    <submittedName>
        <fullName evidence="1">DUF1292 domain-containing protein</fullName>
    </submittedName>
</protein>
<evidence type="ECO:0000313" key="1">
    <source>
        <dbReference type="EMBL" id="RGB82166.1"/>
    </source>
</evidence>
<dbReference type="InterPro" id="IPR009711">
    <property type="entry name" value="UPF0473"/>
</dbReference>
<dbReference type="EMBL" id="QVEP01000002">
    <property type="protein sequence ID" value="RGB82166.1"/>
    <property type="molecule type" value="Genomic_DNA"/>
</dbReference>
<dbReference type="EMBL" id="QVFD01000016">
    <property type="protein sequence ID" value="RGC44282.1"/>
    <property type="molecule type" value="Genomic_DNA"/>
</dbReference>
<dbReference type="Proteomes" id="UP000261231">
    <property type="component" value="Unassembled WGS sequence"/>
</dbReference>
<sequence length="96" mass="11019">MGIEENEEMDEFDTVTLEMEDGSEVEFAILDEFEMETEKFVLLGEIEGDNINTDPDGMLFMKAIMDESCEEDEVILNVIEDPEKYSAVVDFYAELD</sequence>
<accession>A0A3E2TSV1</accession>
<name>A0A3E2TSV1_9FIRM</name>
<gene>
    <name evidence="1" type="ORF">DW070_01150</name>
    <name evidence="2" type="ORF">DW747_13725</name>
</gene>
<evidence type="ECO:0000313" key="3">
    <source>
        <dbReference type="Proteomes" id="UP000260773"/>
    </source>
</evidence>